<protein>
    <submittedName>
        <fullName evidence="3">VOC family protein</fullName>
    </submittedName>
</protein>
<accession>A0A6H9WF41</accession>
<dbReference type="PANTHER" id="PTHR33993:SF14">
    <property type="entry name" value="GB|AAF24581.1"/>
    <property type="match status" value="1"/>
</dbReference>
<dbReference type="InterPro" id="IPR052164">
    <property type="entry name" value="Anthracycline_SecMetBiosynth"/>
</dbReference>
<gene>
    <name evidence="3" type="ORF">F8O04_04505</name>
</gene>
<dbReference type="InterPro" id="IPR004360">
    <property type="entry name" value="Glyas_Fos-R_dOase_dom"/>
</dbReference>
<evidence type="ECO:0000313" key="3">
    <source>
        <dbReference type="EMBL" id="KAB1649522.1"/>
    </source>
</evidence>
<dbReference type="OrthoDB" id="9793039at2"/>
<dbReference type="InterPro" id="IPR029068">
    <property type="entry name" value="Glyas_Bleomycin-R_OHBP_Dase"/>
</dbReference>
<comment type="caution">
    <text evidence="3">The sequence shown here is derived from an EMBL/GenBank/DDBJ whole genome shotgun (WGS) entry which is preliminary data.</text>
</comment>
<dbReference type="Gene3D" id="3.10.180.10">
    <property type="entry name" value="2,3-Dihydroxybiphenyl 1,2-Dioxygenase, domain 1"/>
    <property type="match status" value="2"/>
</dbReference>
<dbReference type="AlphaFoldDB" id="A0A6H9WF41"/>
<keyword evidence="4" id="KW-1185">Reference proteome</keyword>
<feature type="region of interest" description="Disordered" evidence="1">
    <location>
        <begin position="330"/>
        <end position="379"/>
    </location>
</feature>
<evidence type="ECO:0000256" key="1">
    <source>
        <dbReference type="SAM" id="MobiDB-lite"/>
    </source>
</evidence>
<name>A0A6H9WF41_9MICO</name>
<evidence type="ECO:0000313" key="4">
    <source>
        <dbReference type="Proteomes" id="UP000431744"/>
    </source>
</evidence>
<dbReference type="CDD" id="cd07247">
    <property type="entry name" value="SgaA_N_like"/>
    <property type="match status" value="2"/>
</dbReference>
<dbReference type="PROSITE" id="PS51819">
    <property type="entry name" value="VOC"/>
    <property type="match status" value="2"/>
</dbReference>
<reference evidence="3 4" key="1">
    <citation type="submission" date="2019-09" db="EMBL/GenBank/DDBJ databases">
        <title>Phylogeny of genus Pseudoclavibacter and closely related genus.</title>
        <authorList>
            <person name="Li Y."/>
        </authorList>
    </citation>
    <scope>NUCLEOTIDE SEQUENCE [LARGE SCALE GENOMIC DNA]</scope>
    <source>
        <strain evidence="3 4">EGI 60007</strain>
    </source>
</reference>
<dbReference type="Proteomes" id="UP000431744">
    <property type="component" value="Unassembled WGS sequence"/>
</dbReference>
<dbReference type="InterPro" id="IPR037523">
    <property type="entry name" value="VOC_core"/>
</dbReference>
<evidence type="ECO:0000259" key="2">
    <source>
        <dbReference type="PROSITE" id="PS51819"/>
    </source>
</evidence>
<dbReference type="Pfam" id="PF00903">
    <property type="entry name" value="Glyoxalase"/>
    <property type="match status" value="2"/>
</dbReference>
<sequence length="379" mass="40053">MPLARSIASVFVAFAMPSGSHVPGAGKRGTCDRPRRGERSGSFARYGGRCGGEFALARALVAVSRIIAGHGKEQAVNRYVHYREGQVAWVDLTTTDLSRSAAFYAELFGWDIDDLGPEAGGYRMATVATQPVAGLLQASSAHPLEAWSVYLSVDDIDDAYERAERAGAHPLVPPYALDGQGRYALVADPGGAVLGLWQGAAHHGTQIHSFAGSPGWFEIHTKGYDAACRFYREAFGLTIEPLAEDDGFRYSTARLADGSAPAFGIFDVSTSRPASMASTWTVYFLTADADRDVERAVSLGARLTFGPEDSVYGRMATFIDPQGAAFNLIEPPLPEPAPGAAAPVAIDASERTGDDPTASTDADPADDAGSEGGQADRES</sequence>
<proteinExistence type="predicted"/>
<feature type="domain" description="VOC" evidence="2">
    <location>
        <begin position="86"/>
        <end position="199"/>
    </location>
</feature>
<organism evidence="3 4">
    <name type="scientific">Pseudoclavibacter endophyticus</name>
    <dbReference type="NCBI Taxonomy" id="1778590"/>
    <lineage>
        <taxon>Bacteria</taxon>
        <taxon>Bacillati</taxon>
        <taxon>Actinomycetota</taxon>
        <taxon>Actinomycetes</taxon>
        <taxon>Micrococcales</taxon>
        <taxon>Microbacteriaceae</taxon>
        <taxon>Pseudoclavibacter</taxon>
    </lineage>
</organism>
<dbReference type="SUPFAM" id="SSF54593">
    <property type="entry name" value="Glyoxalase/Bleomycin resistance protein/Dihydroxybiphenyl dioxygenase"/>
    <property type="match status" value="1"/>
</dbReference>
<feature type="domain" description="VOC" evidence="2">
    <location>
        <begin position="213"/>
        <end position="331"/>
    </location>
</feature>
<feature type="compositionally biased region" description="Low complexity" evidence="1">
    <location>
        <begin position="338"/>
        <end position="347"/>
    </location>
</feature>
<dbReference type="EMBL" id="WBJY01000001">
    <property type="protein sequence ID" value="KAB1649522.1"/>
    <property type="molecule type" value="Genomic_DNA"/>
</dbReference>
<dbReference type="PANTHER" id="PTHR33993">
    <property type="entry name" value="GLYOXALASE-RELATED"/>
    <property type="match status" value="1"/>
</dbReference>